<protein>
    <recommendedName>
        <fullName evidence="1">Agglutinin C-terminal domain-containing protein</fullName>
    </recommendedName>
</protein>
<accession>X1BEK3</accession>
<comment type="caution">
    <text evidence="2">The sequence shown here is derived from an EMBL/GenBank/DDBJ whole genome shotgun (WGS) entry which is preliminary data.</text>
</comment>
<dbReference type="InterPro" id="IPR040600">
    <property type="entry name" value="Agglutinin_C"/>
</dbReference>
<organism evidence="2">
    <name type="scientific">marine sediment metagenome</name>
    <dbReference type="NCBI Taxonomy" id="412755"/>
    <lineage>
        <taxon>unclassified sequences</taxon>
        <taxon>metagenomes</taxon>
        <taxon>ecological metagenomes</taxon>
    </lineage>
</organism>
<sequence length="145" mass="17178">MSKLRVEHIKSFKEYRLYIDELRPKLRAIESAVELYLWDYYYWYISLEDWGKVFEDVLLNQPKYVSDKFDCEDFAMLTTARVLEKYRLNTCGVVVGQSPFGEHGYNLFIARVDDKAELFILEPQDGMIYPVTEPEGYKPRIIILG</sequence>
<dbReference type="Gene3D" id="3.30.460.70">
    <property type="match status" value="1"/>
</dbReference>
<dbReference type="Pfam" id="PF18021">
    <property type="entry name" value="Agglutinin_C"/>
    <property type="match status" value="1"/>
</dbReference>
<dbReference type="AlphaFoldDB" id="X1BEK3"/>
<proteinExistence type="predicted"/>
<dbReference type="InterPro" id="IPR038765">
    <property type="entry name" value="Papain-like_cys_pep_sf"/>
</dbReference>
<dbReference type="SUPFAM" id="SSF54001">
    <property type="entry name" value="Cysteine proteinases"/>
    <property type="match status" value="1"/>
</dbReference>
<feature type="domain" description="Agglutinin C-terminal" evidence="1">
    <location>
        <begin position="42"/>
        <end position="127"/>
    </location>
</feature>
<evidence type="ECO:0000259" key="1">
    <source>
        <dbReference type="Pfam" id="PF18021"/>
    </source>
</evidence>
<evidence type="ECO:0000313" key="2">
    <source>
        <dbReference type="EMBL" id="GAG79637.1"/>
    </source>
</evidence>
<reference evidence="2" key="1">
    <citation type="journal article" date="2014" name="Front. Microbiol.">
        <title>High frequency of phylogenetically diverse reductive dehalogenase-homologous genes in deep subseafloor sedimentary metagenomes.</title>
        <authorList>
            <person name="Kawai M."/>
            <person name="Futagami T."/>
            <person name="Toyoda A."/>
            <person name="Takaki Y."/>
            <person name="Nishi S."/>
            <person name="Hori S."/>
            <person name="Arai W."/>
            <person name="Tsubouchi T."/>
            <person name="Morono Y."/>
            <person name="Uchiyama I."/>
            <person name="Ito T."/>
            <person name="Fujiyama A."/>
            <person name="Inagaki F."/>
            <person name="Takami H."/>
        </authorList>
    </citation>
    <scope>NUCLEOTIDE SEQUENCE</scope>
    <source>
        <strain evidence="2">Expedition CK06-06</strain>
    </source>
</reference>
<dbReference type="EMBL" id="BART01011010">
    <property type="protein sequence ID" value="GAG79637.1"/>
    <property type="molecule type" value="Genomic_DNA"/>
</dbReference>
<gene>
    <name evidence="2" type="ORF">S01H4_23661</name>
</gene>
<name>X1BEK3_9ZZZZ</name>